<protein>
    <submittedName>
        <fullName evidence="2">Uncharacterized protein</fullName>
    </submittedName>
</protein>
<dbReference type="EMBL" id="QGKX02001621">
    <property type="protein sequence ID" value="KAF3499416.1"/>
    <property type="molecule type" value="Genomic_DNA"/>
</dbReference>
<keyword evidence="1" id="KW-0472">Membrane</keyword>
<feature type="transmembrane region" description="Helical" evidence="1">
    <location>
        <begin position="133"/>
        <end position="156"/>
    </location>
</feature>
<proteinExistence type="predicted"/>
<keyword evidence="1" id="KW-1133">Transmembrane helix</keyword>
<reference evidence="2" key="1">
    <citation type="submission" date="2019-12" db="EMBL/GenBank/DDBJ databases">
        <title>Genome sequencing and annotation of Brassica cretica.</title>
        <authorList>
            <person name="Studholme D.J."/>
            <person name="Sarris P."/>
        </authorList>
    </citation>
    <scope>NUCLEOTIDE SEQUENCE</scope>
    <source>
        <strain evidence="2">PFS-109/04</strain>
        <tissue evidence="2">Leaf</tissue>
    </source>
</reference>
<dbReference type="AlphaFoldDB" id="A0A8S9NBH1"/>
<evidence type="ECO:0000313" key="2">
    <source>
        <dbReference type="EMBL" id="KAF3499416.1"/>
    </source>
</evidence>
<dbReference type="Proteomes" id="UP000712600">
    <property type="component" value="Unassembled WGS sequence"/>
</dbReference>
<accession>A0A8S9NBH1</accession>
<name>A0A8S9NBH1_BRACR</name>
<sequence length="180" mass="19646">MRASLSGDSLSVLAGRSESRMSSRLAVILRLVPGPGVSGGLPLFGIHSVVVLALDVFSLVVDILVVSRAFIFRGRLLLASLSVLAAVDPGLLLGQLLLFYPIEVFFFLGHGFFEGRVLPSGLASRSSWVDVSTVVRVIGLVAYIQVDALDFFSFVAPGRRWKVLRSWLCTWLERFIRVLA</sequence>
<organism evidence="2 3">
    <name type="scientific">Brassica cretica</name>
    <name type="common">Mustard</name>
    <dbReference type="NCBI Taxonomy" id="69181"/>
    <lineage>
        <taxon>Eukaryota</taxon>
        <taxon>Viridiplantae</taxon>
        <taxon>Streptophyta</taxon>
        <taxon>Embryophyta</taxon>
        <taxon>Tracheophyta</taxon>
        <taxon>Spermatophyta</taxon>
        <taxon>Magnoliopsida</taxon>
        <taxon>eudicotyledons</taxon>
        <taxon>Gunneridae</taxon>
        <taxon>Pentapetalae</taxon>
        <taxon>rosids</taxon>
        <taxon>malvids</taxon>
        <taxon>Brassicales</taxon>
        <taxon>Brassicaceae</taxon>
        <taxon>Brassiceae</taxon>
        <taxon>Brassica</taxon>
    </lineage>
</organism>
<feature type="transmembrane region" description="Helical" evidence="1">
    <location>
        <begin position="50"/>
        <end position="71"/>
    </location>
</feature>
<keyword evidence="1" id="KW-0812">Transmembrane</keyword>
<evidence type="ECO:0000256" key="1">
    <source>
        <dbReference type="SAM" id="Phobius"/>
    </source>
</evidence>
<evidence type="ECO:0000313" key="3">
    <source>
        <dbReference type="Proteomes" id="UP000712600"/>
    </source>
</evidence>
<gene>
    <name evidence="2" type="ORF">F2Q69_00043084</name>
</gene>
<comment type="caution">
    <text evidence="2">The sequence shown here is derived from an EMBL/GenBank/DDBJ whole genome shotgun (WGS) entry which is preliminary data.</text>
</comment>